<evidence type="ECO:0000313" key="2">
    <source>
        <dbReference type="EMBL" id="CAH2045018.1"/>
    </source>
</evidence>
<dbReference type="Proteomes" id="UP000837857">
    <property type="component" value="Chromosome 16"/>
</dbReference>
<feature type="non-terminal residue" evidence="2">
    <location>
        <position position="173"/>
    </location>
</feature>
<keyword evidence="3" id="KW-1185">Reference proteome</keyword>
<protein>
    <submittedName>
        <fullName evidence="2">Uncharacterized protein</fullName>
    </submittedName>
</protein>
<dbReference type="EMBL" id="OW152828">
    <property type="protein sequence ID" value="CAH2045018.1"/>
    <property type="molecule type" value="Genomic_DNA"/>
</dbReference>
<gene>
    <name evidence="2" type="ORF">IPOD504_LOCUS4896</name>
</gene>
<evidence type="ECO:0000256" key="1">
    <source>
        <dbReference type="SAM" id="MobiDB-lite"/>
    </source>
</evidence>
<sequence>MEARRDILNLAGIGKGHKSCRSGRLLNHLARRGSTPRATSVRHVLRHPPAPRGPRFAPQRGSSPPCRATRATSASVLPRQRGASGAPRTAPHDVDVFGHAILREIDNGPTLLHDVRAVSNLNSRRLRDASAASAAPDLMNREGGPPGGVAGGDRTAASSARISDARVAPYIGT</sequence>
<organism evidence="2 3">
    <name type="scientific">Iphiclides podalirius</name>
    <name type="common">scarce swallowtail</name>
    <dbReference type="NCBI Taxonomy" id="110791"/>
    <lineage>
        <taxon>Eukaryota</taxon>
        <taxon>Metazoa</taxon>
        <taxon>Ecdysozoa</taxon>
        <taxon>Arthropoda</taxon>
        <taxon>Hexapoda</taxon>
        <taxon>Insecta</taxon>
        <taxon>Pterygota</taxon>
        <taxon>Neoptera</taxon>
        <taxon>Endopterygota</taxon>
        <taxon>Lepidoptera</taxon>
        <taxon>Glossata</taxon>
        <taxon>Ditrysia</taxon>
        <taxon>Papilionoidea</taxon>
        <taxon>Papilionidae</taxon>
        <taxon>Papilioninae</taxon>
        <taxon>Iphiclides</taxon>
    </lineage>
</organism>
<name>A0ABN8I4I6_9NEOP</name>
<accession>A0ABN8I4I6</accession>
<feature type="region of interest" description="Disordered" evidence="1">
    <location>
        <begin position="32"/>
        <end position="91"/>
    </location>
</feature>
<evidence type="ECO:0000313" key="3">
    <source>
        <dbReference type="Proteomes" id="UP000837857"/>
    </source>
</evidence>
<proteinExistence type="predicted"/>
<feature type="region of interest" description="Disordered" evidence="1">
    <location>
        <begin position="131"/>
        <end position="160"/>
    </location>
</feature>
<reference evidence="2" key="1">
    <citation type="submission" date="2022-03" db="EMBL/GenBank/DDBJ databases">
        <authorList>
            <person name="Martin H S."/>
        </authorList>
    </citation>
    <scope>NUCLEOTIDE SEQUENCE</scope>
</reference>